<evidence type="ECO:0000256" key="3">
    <source>
        <dbReference type="ARBA" id="ARBA00023002"/>
    </source>
</evidence>
<evidence type="ECO:0000256" key="2">
    <source>
        <dbReference type="ARBA" id="ARBA00022723"/>
    </source>
</evidence>
<evidence type="ECO:0000256" key="4">
    <source>
        <dbReference type="ARBA" id="ARBA00023004"/>
    </source>
</evidence>
<proteinExistence type="predicted"/>
<organism evidence="7 8">
    <name type="scientific">Rhizobium chutanense</name>
    <dbReference type="NCBI Taxonomy" id="2035448"/>
    <lineage>
        <taxon>Bacteria</taxon>
        <taxon>Pseudomonadati</taxon>
        <taxon>Pseudomonadota</taxon>
        <taxon>Alphaproteobacteria</taxon>
        <taxon>Hyphomicrobiales</taxon>
        <taxon>Rhizobiaceae</taxon>
        <taxon>Rhizobium/Agrobacterium group</taxon>
        <taxon>Rhizobium</taxon>
    </lineage>
</organism>
<dbReference type="SUPFAM" id="SSF50022">
    <property type="entry name" value="ISP domain"/>
    <property type="match status" value="1"/>
</dbReference>
<evidence type="ECO:0000256" key="1">
    <source>
        <dbReference type="ARBA" id="ARBA00022714"/>
    </source>
</evidence>
<dbReference type="PANTHER" id="PTHR21266:SF59">
    <property type="entry name" value="BLR4922 PROTEIN"/>
    <property type="match status" value="1"/>
</dbReference>
<evidence type="ECO:0000313" key="7">
    <source>
        <dbReference type="EMBL" id="RUM08661.1"/>
    </source>
</evidence>
<accession>A0A3S0XYV4</accession>
<dbReference type="InterPro" id="IPR017941">
    <property type="entry name" value="Rieske_2Fe-2S"/>
</dbReference>
<evidence type="ECO:0000259" key="6">
    <source>
        <dbReference type="PROSITE" id="PS51296"/>
    </source>
</evidence>
<dbReference type="GO" id="GO:0051537">
    <property type="term" value="F:2 iron, 2 sulfur cluster binding"/>
    <property type="evidence" value="ECO:0007669"/>
    <property type="project" value="UniProtKB-KW"/>
</dbReference>
<name>A0A3S0XYV4_9HYPH</name>
<dbReference type="InterPro" id="IPR050584">
    <property type="entry name" value="Cholesterol_7-desaturase"/>
</dbReference>
<dbReference type="PROSITE" id="PS51296">
    <property type="entry name" value="RIESKE"/>
    <property type="match status" value="1"/>
</dbReference>
<dbReference type="InterPro" id="IPR015881">
    <property type="entry name" value="ARHD_Rieske_2Fe_2S"/>
</dbReference>
<sequence>MPSDTTGFWTPVALSRDLPAGTAMPARTASGSIALWRSASGRLSASADRCPHRGMRLSHGFVRGEALSCIYHGWSYDRAGHCLRIPAHPGLAPPETIRVATYDVEEVGSVIWVAMGTPASKPPRLEGLIPLRSLTAFAGIAAIEAAADAKASPDGIVEIDAAAGTISLLLSPQEDGQTLIHVLLKGDVGPAGAIGASRAAESLRSRAEGLQKEEIARWACRR</sequence>
<keyword evidence="3" id="KW-0560">Oxidoreductase</keyword>
<keyword evidence="1" id="KW-0001">2Fe-2S</keyword>
<dbReference type="InterPro" id="IPR036922">
    <property type="entry name" value="Rieske_2Fe-2S_sf"/>
</dbReference>
<keyword evidence="2" id="KW-0479">Metal-binding</keyword>
<dbReference type="GO" id="GO:0005506">
    <property type="term" value="F:iron ion binding"/>
    <property type="evidence" value="ECO:0007669"/>
    <property type="project" value="InterPro"/>
</dbReference>
<evidence type="ECO:0000313" key="8">
    <source>
        <dbReference type="Proteomes" id="UP000278081"/>
    </source>
</evidence>
<feature type="domain" description="Rieske" evidence="6">
    <location>
        <begin position="9"/>
        <end position="113"/>
    </location>
</feature>
<evidence type="ECO:0000256" key="5">
    <source>
        <dbReference type="ARBA" id="ARBA00023014"/>
    </source>
</evidence>
<dbReference type="Proteomes" id="UP000278081">
    <property type="component" value="Unassembled WGS sequence"/>
</dbReference>
<protein>
    <submittedName>
        <fullName evidence="7">Rieske (2Fe-2S) protein</fullName>
    </submittedName>
</protein>
<dbReference type="CDD" id="cd03469">
    <property type="entry name" value="Rieske_RO_Alpha_N"/>
    <property type="match status" value="1"/>
</dbReference>
<dbReference type="EMBL" id="RJTJ01000003">
    <property type="protein sequence ID" value="RUM08661.1"/>
    <property type="molecule type" value="Genomic_DNA"/>
</dbReference>
<dbReference type="PROSITE" id="PS00570">
    <property type="entry name" value="RING_HYDROXYL_ALPHA"/>
    <property type="match status" value="1"/>
</dbReference>
<dbReference type="OrthoDB" id="9800776at2"/>
<dbReference type="Gene3D" id="2.102.10.10">
    <property type="entry name" value="Rieske [2Fe-2S] iron-sulphur domain"/>
    <property type="match status" value="1"/>
</dbReference>
<dbReference type="RefSeq" id="WP_126907691.1">
    <property type="nucleotide sequence ID" value="NZ_ML133750.1"/>
</dbReference>
<keyword evidence="5" id="KW-0411">Iron-sulfur</keyword>
<dbReference type="Pfam" id="PF00355">
    <property type="entry name" value="Rieske"/>
    <property type="match status" value="1"/>
</dbReference>
<reference evidence="7 8" key="1">
    <citation type="submission" date="2018-11" db="EMBL/GenBank/DDBJ databases">
        <title>Rhizobium chutanense sp. nov., isolated from root nodules of Phaseolus vulgaris in China.</title>
        <authorList>
            <person name="Huo Y."/>
        </authorList>
    </citation>
    <scope>NUCLEOTIDE SEQUENCE [LARGE SCALE GENOMIC DNA]</scope>
    <source>
        <strain evidence="7 8">C16</strain>
    </source>
</reference>
<comment type="caution">
    <text evidence="7">The sequence shown here is derived from an EMBL/GenBank/DDBJ whole genome shotgun (WGS) entry which is preliminary data.</text>
</comment>
<keyword evidence="4" id="KW-0408">Iron</keyword>
<gene>
    <name evidence="7" type="ORF">EFR84_03670</name>
</gene>
<dbReference type="PANTHER" id="PTHR21266">
    <property type="entry name" value="IRON-SULFUR DOMAIN CONTAINING PROTEIN"/>
    <property type="match status" value="1"/>
</dbReference>
<dbReference type="AlphaFoldDB" id="A0A3S0XYV4"/>
<dbReference type="GO" id="GO:0016491">
    <property type="term" value="F:oxidoreductase activity"/>
    <property type="evidence" value="ECO:0007669"/>
    <property type="project" value="UniProtKB-KW"/>
</dbReference>